<name>A0AAC9NJK0_VIRHA</name>
<dbReference type="Proteomes" id="UP000182945">
    <property type="component" value="Chromosome"/>
</dbReference>
<evidence type="ECO:0000313" key="2">
    <source>
        <dbReference type="Proteomes" id="UP000182945"/>
    </source>
</evidence>
<accession>A0AAC9NJK0</accession>
<organism evidence="1 2">
    <name type="scientific">Virgibacillus halodenitrificans</name>
    <name type="common">Bacillus halodenitrificans</name>
    <dbReference type="NCBI Taxonomy" id="1482"/>
    <lineage>
        <taxon>Bacteria</taxon>
        <taxon>Bacillati</taxon>
        <taxon>Bacillota</taxon>
        <taxon>Bacilli</taxon>
        <taxon>Bacillales</taxon>
        <taxon>Bacillaceae</taxon>
        <taxon>Virgibacillus</taxon>
    </lineage>
</organism>
<evidence type="ECO:0000313" key="1">
    <source>
        <dbReference type="EMBL" id="APC47512.1"/>
    </source>
</evidence>
<dbReference type="GeneID" id="71513686"/>
<dbReference type="InterPro" id="IPR054224">
    <property type="entry name" value="DUF6944"/>
</dbReference>
<dbReference type="RefSeq" id="WP_071648448.1">
    <property type="nucleotide sequence ID" value="NZ_CP017962.1"/>
</dbReference>
<dbReference type="KEGG" id="vhl:BME96_04710"/>
<dbReference type="Pfam" id="PF22116">
    <property type="entry name" value="DUF6944"/>
    <property type="match status" value="1"/>
</dbReference>
<dbReference type="AlphaFoldDB" id="A0AAC9NJK0"/>
<evidence type="ECO:0008006" key="3">
    <source>
        <dbReference type="Google" id="ProtNLM"/>
    </source>
</evidence>
<reference evidence="1 2" key="1">
    <citation type="submission" date="2016-11" db="EMBL/GenBank/DDBJ databases">
        <title>Complete genome sequencing of Virgibacillus halodenitrificans PDB-F2.</title>
        <authorList>
            <person name="Sun Z."/>
            <person name="Zhou Y."/>
            <person name="Li H."/>
        </authorList>
    </citation>
    <scope>NUCLEOTIDE SEQUENCE [LARGE SCALE GENOMIC DNA]</scope>
    <source>
        <strain evidence="1 2">PDB-F2</strain>
    </source>
</reference>
<sequence length="178" mass="19046">MNHIAVMGGWIQASGTVINAIEPAFSETNSKVFAKAGNMLQAIGNAIISENSSIIVNKIANEVQSTGNLVVVVGLYQKNITLEIQGNLIQAVGAGVGFTHAVRENKLVEAIGDLLQIIGNSLQSISGIIEKEEKVDASLLDYTGAWIQAGGAIISAIHLTIENETHKNYYYEAYNLVY</sequence>
<protein>
    <recommendedName>
        <fullName evidence="3">AraC family transcriptional regulator</fullName>
    </recommendedName>
</protein>
<dbReference type="EMBL" id="CP017962">
    <property type="protein sequence ID" value="APC47512.1"/>
    <property type="molecule type" value="Genomic_DNA"/>
</dbReference>
<proteinExistence type="predicted"/>
<gene>
    <name evidence="1" type="ORF">BME96_04710</name>
</gene>